<gene>
    <name evidence="2" type="ORF">S01H1_52288</name>
</gene>
<name>X0VW20_9ZZZZ</name>
<dbReference type="PANTHER" id="PTHR32294:SF4">
    <property type="entry name" value="ERROR-PRONE DNA POLYMERASE"/>
    <property type="match status" value="1"/>
</dbReference>
<dbReference type="PANTHER" id="PTHR32294">
    <property type="entry name" value="DNA POLYMERASE III SUBUNIT ALPHA"/>
    <property type="match status" value="1"/>
</dbReference>
<feature type="non-terminal residue" evidence="2">
    <location>
        <position position="1"/>
    </location>
</feature>
<dbReference type="CDD" id="cd04485">
    <property type="entry name" value="DnaE_OBF"/>
    <property type="match status" value="1"/>
</dbReference>
<dbReference type="InterPro" id="IPR029460">
    <property type="entry name" value="DNAPol_HHH"/>
</dbReference>
<feature type="domain" description="DNA polymerase helix-hairpin-helix motif" evidence="1">
    <location>
        <begin position="30"/>
        <end position="113"/>
    </location>
</feature>
<dbReference type="GO" id="GO:0008408">
    <property type="term" value="F:3'-5' exonuclease activity"/>
    <property type="evidence" value="ECO:0007669"/>
    <property type="project" value="InterPro"/>
</dbReference>
<proteinExistence type="predicted"/>
<comment type="caution">
    <text evidence="2">The sequence shown here is derived from an EMBL/GenBank/DDBJ whole genome shotgun (WGS) entry which is preliminary data.</text>
</comment>
<organism evidence="2">
    <name type="scientific">marine sediment metagenome</name>
    <dbReference type="NCBI Taxonomy" id="412755"/>
    <lineage>
        <taxon>unclassified sequences</taxon>
        <taxon>metagenomes</taxon>
        <taxon>ecological metagenomes</taxon>
    </lineage>
</organism>
<dbReference type="InterPro" id="IPR004805">
    <property type="entry name" value="DnaE2/DnaE/PolC"/>
</dbReference>
<evidence type="ECO:0000259" key="1">
    <source>
        <dbReference type="Pfam" id="PF14579"/>
    </source>
</evidence>
<dbReference type="Gene3D" id="1.10.150.870">
    <property type="match status" value="1"/>
</dbReference>
<dbReference type="Gene3D" id="2.40.50.140">
    <property type="entry name" value="Nucleic acid-binding proteins"/>
    <property type="match status" value="1"/>
</dbReference>
<dbReference type="EMBL" id="BARS01033792">
    <property type="protein sequence ID" value="GAG15327.1"/>
    <property type="molecule type" value="Genomic_DNA"/>
</dbReference>
<dbReference type="AlphaFoldDB" id="X0VW20"/>
<feature type="non-terminal residue" evidence="2">
    <location>
        <position position="260"/>
    </location>
</feature>
<protein>
    <recommendedName>
        <fullName evidence="1">DNA polymerase helix-hairpin-helix motif domain-containing protein</fullName>
    </recommendedName>
</protein>
<accession>X0VW20</accession>
<reference evidence="2" key="1">
    <citation type="journal article" date="2014" name="Front. Microbiol.">
        <title>High frequency of phylogenetically diverse reductive dehalogenase-homologous genes in deep subseafloor sedimentary metagenomes.</title>
        <authorList>
            <person name="Kawai M."/>
            <person name="Futagami T."/>
            <person name="Toyoda A."/>
            <person name="Takaki Y."/>
            <person name="Nishi S."/>
            <person name="Hori S."/>
            <person name="Arai W."/>
            <person name="Tsubouchi T."/>
            <person name="Morono Y."/>
            <person name="Uchiyama I."/>
            <person name="Ito T."/>
            <person name="Fujiyama A."/>
            <person name="Inagaki F."/>
            <person name="Takami H."/>
        </authorList>
    </citation>
    <scope>NUCLEOTIDE SEQUENCE</scope>
    <source>
        <strain evidence="2">Expedition CK06-06</strain>
    </source>
</reference>
<dbReference type="GO" id="GO:0006260">
    <property type="term" value="P:DNA replication"/>
    <property type="evidence" value="ECO:0007669"/>
    <property type="project" value="InterPro"/>
</dbReference>
<sequence>PTEFYCALLNNQPMGFYAPRVLVGDARRHGVRVLPVHVNKSQQKCTIEEGAVRLGFWYVNELGQASIARILGAREHGCYLNLEDFCSRTRLPRRAIENLILAGGMDEWNQDCRKLIWKLGRTRYRADELPLPFGSDKVELEPMTYGERLIWEYGVTGLSTNGHVMELFREEMKEQGVLASHDLTRTLTGDRVKVAGMVVVRQAPPTAKGFVFLTLEDEWGLMNVIVRPDIFQAQRSIWANSLVLLARGRVEQAEGQVNVL</sequence>
<dbReference type="InterPro" id="IPR012340">
    <property type="entry name" value="NA-bd_OB-fold"/>
</dbReference>
<evidence type="ECO:0000313" key="2">
    <source>
        <dbReference type="EMBL" id="GAG15327.1"/>
    </source>
</evidence>
<dbReference type="Pfam" id="PF14579">
    <property type="entry name" value="HHH_6"/>
    <property type="match status" value="1"/>
</dbReference>